<comment type="caution">
    <text evidence="1">The sequence shown here is derived from an EMBL/GenBank/DDBJ whole genome shotgun (WGS) entry which is preliminary data.</text>
</comment>
<organism evidence="1 2">
    <name type="scientific">Candidatus Accumulibacter vicinus</name>
    <dbReference type="NCBI Taxonomy" id="2954382"/>
    <lineage>
        <taxon>Bacteria</taxon>
        <taxon>Pseudomonadati</taxon>
        <taxon>Pseudomonadota</taxon>
        <taxon>Betaproteobacteria</taxon>
        <taxon>Candidatus Accumulibacter</taxon>
    </lineage>
</organism>
<dbReference type="Proteomes" id="UP000019812">
    <property type="component" value="Unassembled WGS sequence"/>
</dbReference>
<name>A0A084XVZ2_9PROT</name>
<dbReference type="InterPro" id="IPR011231">
    <property type="entry name" value="Phage_VT1-Sakai_H0018"/>
</dbReference>
<proteinExistence type="predicted"/>
<dbReference type="AlphaFoldDB" id="A0A084XVZ2"/>
<dbReference type="STRING" id="1457154.CAPSK01_004001"/>
<dbReference type="RefSeq" id="WP_034929650.1">
    <property type="nucleotide sequence ID" value="NZ_JDSS02000039.1"/>
</dbReference>
<accession>A0A084XVZ2</accession>
<gene>
    <name evidence="1" type="ORF">CAPSK01_004001</name>
</gene>
<evidence type="ECO:0000313" key="2">
    <source>
        <dbReference type="Proteomes" id="UP000019812"/>
    </source>
</evidence>
<sequence length="121" mass="11736">MTTKYVMDGDVIDYANTGSAIAAGSVVAIGNLIGVALVDIPATSGVGSVKLSGVFNLPKATGAAWAQGAKLLWDVSAGKFDVGTATPATGDISNCCVAAAAAGSAATTGWVMLNMGVGTVA</sequence>
<evidence type="ECO:0008006" key="3">
    <source>
        <dbReference type="Google" id="ProtNLM"/>
    </source>
</evidence>
<protein>
    <recommendedName>
        <fullName evidence="3">RecA/RadA recombinase</fullName>
    </recommendedName>
</protein>
<dbReference type="Pfam" id="PF09956">
    <property type="entry name" value="Phage_cement_2"/>
    <property type="match status" value="1"/>
</dbReference>
<reference evidence="1 2" key="1">
    <citation type="submission" date="2014-07" db="EMBL/GenBank/DDBJ databases">
        <title>Expanding our view of genomic diversity in Candidatus Accumulibacter clades.</title>
        <authorList>
            <person name="Skennerton C.T."/>
            <person name="Barr J.J."/>
            <person name="Slater F.R."/>
            <person name="Bond P.L."/>
            <person name="Tyson G.W."/>
        </authorList>
    </citation>
    <scope>NUCLEOTIDE SEQUENCE [LARGE SCALE GENOMIC DNA]</scope>
    <source>
        <strain evidence="2">SK-01</strain>
    </source>
</reference>
<dbReference type="EMBL" id="JDSS02000039">
    <property type="protein sequence ID" value="KFB66636.1"/>
    <property type="molecule type" value="Genomic_DNA"/>
</dbReference>
<evidence type="ECO:0000313" key="1">
    <source>
        <dbReference type="EMBL" id="KFB66636.1"/>
    </source>
</evidence>